<dbReference type="CDD" id="cd22394">
    <property type="entry name" value="KH-I_KRR1_rpt2"/>
    <property type="match status" value="1"/>
</dbReference>
<evidence type="ECO:0000256" key="4">
    <source>
        <dbReference type="ARBA" id="ARBA00022552"/>
    </source>
</evidence>
<feature type="domain" description="KRR1 small subunit processome component first KH" evidence="10">
    <location>
        <begin position="64"/>
        <end position="145"/>
    </location>
</feature>
<dbReference type="InterPro" id="IPR048548">
    <property type="entry name" value="KRR1-like_KH2"/>
</dbReference>
<sequence length="376" mass="44098">MADNQKKLKRKREQEGEEEDKVDNKKKDHNKYRREKPWDTDDIDHWKIDKFEKGDMRSNLTEESSYATLFPQHREKYLQQIWPLVTEKLLKEHGINPELNLVEGSMTVRTTRKTWDPYMILKAKDMIKVLARGVPYQQAVNCLNDNVFVDIIKISGFTRNTDTFTKRRQRLLGAEGTTLKALELLSECYVLVQGKTVVSMGPHKGVKIVRQVVEDCMKNIHPIYNIKTLMIKRELAKDEKMKEQTWDRFLPNFKKTRSNRKAKKEEKKEKKEYNPFPPEMPMSEKDKAIASGEYFATTDGSVRGNKRDKQWKKMRAEERDEEEEGEEKSGVTESKGEDADSKMRDNIIENIKKRKSEGKTNKSKDASHLVLKKPKK</sequence>
<organism evidence="12 13">
    <name type="scientific">Planoprotostelium fungivorum</name>
    <dbReference type="NCBI Taxonomy" id="1890364"/>
    <lineage>
        <taxon>Eukaryota</taxon>
        <taxon>Amoebozoa</taxon>
        <taxon>Evosea</taxon>
        <taxon>Variosea</taxon>
        <taxon>Cavosteliida</taxon>
        <taxon>Cavosteliaceae</taxon>
        <taxon>Planoprotostelium</taxon>
    </lineage>
</organism>
<keyword evidence="6 8" id="KW-0539">Nucleus</keyword>
<dbReference type="PIRSF" id="PIRSF006515">
    <property type="entry name" value="KRR1"/>
    <property type="match status" value="1"/>
</dbReference>
<dbReference type="InterPro" id="IPR048550">
    <property type="entry name" value="KRR1-like_KH1_euk"/>
</dbReference>
<dbReference type="GO" id="GO:0006364">
    <property type="term" value="P:rRNA processing"/>
    <property type="evidence" value="ECO:0007669"/>
    <property type="project" value="UniProtKB-KW"/>
</dbReference>
<evidence type="ECO:0000256" key="9">
    <source>
        <dbReference type="SAM" id="MobiDB-lite"/>
    </source>
</evidence>
<dbReference type="GO" id="GO:0032040">
    <property type="term" value="C:small-subunit processome"/>
    <property type="evidence" value="ECO:0007669"/>
    <property type="project" value="TreeGrafter"/>
</dbReference>
<dbReference type="AlphaFoldDB" id="A0A2P6MM95"/>
<evidence type="ECO:0000256" key="8">
    <source>
        <dbReference type="PIRNR" id="PIRNR006515"/>
    </source>
</evidence>
<comment type="caution">
    <text evidence="12">The sequence shown here is derived from an EMBL/GenBank/DDBJ whole genome shotgun (WGS) entry which is preliminary data.</text>
</comment>
<feature type="compositionally biased region" description="Basic and acidic residues" evidence="9">
    <location>
        <begin position="327"/>
        <end position="367"/>
    </location>
</feature>
<dbReference type="FunCoup" id="A0A2P6MM95">
    <property type="interactions" value="779"/>
</dbReference>
<dbReference type="InterPro" id="IPR048549">
    <property type="entry name" value="KRR1-like_KH2_euk"/>
</dbReference>
<accession>A0A2P6MM95</accession>
<dbReference type="CDD" id="cd22393">
    <property type="entry name" value="KH-I_KRR1_rpt1"/>
    <property type="match status" value="1"/>
</dbReference>
<dbReference type="STRING" id="1890364.A0A2P6MM95"/>
<keyword evidence="13" id="KW-1185">Reference proteome</keyword>
<dbReference type="InterPro" id="IPR036612">
    <property type="entry name" value="KH_dom_type_1_sf"/>
</dbReference>
<evidence type="ECO:0000259" key="11">
    <source>
        <dbReference type="Pfam" id="PF21800"/>
    </source>
</evidence>
<evidence type="ECO:0000256" key="3">
    <source>
        <dbReference type="ARBA" id="ARBA00022517"/>
    </source>
</evidence>
<reference evidence="12 13" key="1">
    <citation type="journal article" date="2018" name="Genome Biol. Evol.">
        <title>Multiple Roots of Fruiting Body Formation in Amoebozoa.</title>
        <authorList>
            <person name="Hillmann F."/>
            <person name="Forbes G."/>
            <person name="Novohradska S."/>
            <person name="Ferling I."/>
            <person name="Riege K."/>
            <person name="Groth M."/>
            <person name="Westermann M."/>
            <person name="Marz M."/>
            <person name="Spaller T."/>
            <person name="Winckler T."/>
            <person name="Schaap P."/>
            <person name="Glockner G."/>
        </authorList>
    </citation>
    <scope>NUCLEOTIDE SEQUENCE [LARGE SCALE GENOMIC DNA]</scope>
    <source>
        <strain evidence="12 13">Jena</strain>
    </source>
</reference>
<name>A0A2P6MM95_9EUKA</name>
<protein>
    <recommendedName>
        <fullName evidence="8">KRR1 small subunit processome component</fullName>
    </recommendedName>
    <alternativeName>
        <fullName evidence="8">KRR-R motif-containing protein 1</fullName>
    </alternativeName>
</protein>
<comment type="subunit">
    <text evidence="8">Component of the ribosomal small subunit (SSU) processome.</text>
</comment>
<dbReference type="PANTHER" id="PTHR12581">
    <property type="entry name" value="HIV-1 REV BINDING PROTEIN 2, 3"/>
    <property type="match status" value="1"/>
</dbReference>
<dbReference type="Pfam" id="PF17903">
    <property type="entry name" value="KH_KRR1_1st"/>
    <property type="match status" value="1"/>
</dbReference>
<gene>
    <name evidence="12" type="ORF">PROFUN_15287</name>
</gene>
<evidence type="ECO:0000313" key="13">
    <source>
        <dbReference type="Proteomes" id="UP000241769"/>
    </source>
</evidence>
<evidence type="ECO:0000259" key="10">
    <source>
        <dbReference type="Pfam" id="PF17903"/>
    </source>
</evidence>
<feature type="region of interest" description="Disordered" evidence="9">
    <location>
        <begin position="250"/>
        <end position="376"/>
    </location>
</feature>
<dbReference type="InterPro" id="IPR041174">
    <property type="entry name" value="KRR1-like_KH1"/>
</dbReference>
<dbReference type="InParanoid" id="A0A2P6MM95"/>
<keyword evidence="7 8" id="KW-0687">Ribonucleoprotein</keyword>
<keyword evidence="3 8" id="KW-0690">Ribosome biogenesis</keyword>
<dbReference type="FunFam" id="3.30.1370.10:FF:000014">
    <property type="entry name" value="KRR1 small subunit processome component"/>
    <property type="match status" value="1"/>
</dbReference>
<keyword evidence="5 8" id="KW-0694">RNA-binding</keyword>
<keyword evidence="4 8" id="KW-0698">rRNA processing</keyword>
<feature type="compositionally biased region" description="Basic residues" evidence="9">
    <location>
        <begin position="304"/>
        <end position="313"/>
    </location>
</feature>
<comment type="similarity">
    <text evidence="2 8">Belongs to the KRR1 family.</text>
</comment>
<evidence type="ECO:0000313" key="12">
    <source>
        <dbReference type="EMBL" id="PRP72828.1"/>
    </source>
</evidence>
<comment type="function">
    <text evidence="8">Required for 40S ribosome biogenesis. Involved in nucleolar processing of pre-18S ribosomal RNA and ribosome assembly.</text>
</comment>
<dbReference type="Proteomes" id="UP000241769">
    <property type="component" value="Unassembled WGS sequence"/>
</dbReference>
<evidence type="ECO:0000256" key="6">
    <source>
        <dbReference type="ARBA" id="ARBA00023242"/>
    </source>
</evidence>
<dbReference type="Pfam" id="PF21800">
    <property type="entry name" value="KH_KRR1_2nd"/>
    <property type="match status" value="1"/>
</dbReference>
<dbReference type="OrthoDB" id="441223at2759"/>
<proteinExistence type="inferred from homology"/>
<dbReference type="Gene3D" id="3.30.1370.10">
    <property type="entry name" value="K Homology domain, type 1"/>
    <property type="match status" value="2"/>
</dbReference>
<evidence type="ECO:0000256" key="5">
    <source>
        <dbReference type="ARBA" id="ARBA00022884"/>
    </source>
</evidence>
<dbReference type="SUPFAM" id="SSF54791">
    <property type="entry name" value="Eukaryotic type KH-domain (KH-domain type I)"/>
    <property type="match status" value="1"/>
</dbReference>
<comment type="subcellular location">
    <subcellularLocation>
        <location evidence="1 8">Nucleus</location>
        <location evidence="1 8">Nucleolus</location>
    </subcellularLocation>
</comment>
<evidence type="ECO:0000256" key="2">
    <source>
        <dbReference type="ARBA" id="ARBA00009344"/>
    </source>
</evidence>
<feature type="domain" description="KRR1 small subunit processome component second KH" evidence="11">
    <location>
        <begin position="148"/>
        <end position="237"/>
    </location>
</feature>
<evidence type="ECO:0000256" key="7">
    <source>
        <dbReference type="ARBA" id="ARBA00023274"/>
    </source>
</evidence>
<dbReference type="EMBL" id="MDYQ01000801">
    <property type="protein sequence ID" value="PRP72828.1"/>
    <property type="molecule type" value="Genomic_DNA"/>
</dbReference>
<feature type="compositionally biased region" description="Basic and acidic residues" evidence="9">
    <location>
        <begin position="263"/>
        <end position="273"/>
    </location>
</feature>
<dbReference type="GO" id="GO:0003723">
    <property type="term" value="F:RNA binding"/>
    <property type="evidence" value="ECO:0007669"/>
    <property type="project" value="UniProtKB-KW"/>
</dbReference>
<dbReference type="InterPro" id="IPR024166">
    <property type="entry name" value="rRNA_assembly_KRR1"/>
</dbReference>
<dbReference type="PANTHER" id="PTHR12581:SF0">
    <property type="entry name" value="KRR1 SMALL SUBUNIT PROCESSOME COMPONENT HOMOLOG"/>
    <property type="match status" value="1"/>
</dbReference>
<feature type="region of interest" description="Disordered" evidence="9">
    <location>
        <begin position="1"/>
        <end position="37"/>
    </location>
</feature>
<evidence type="ECO:0000256" key="1">
    <source>
        <dbReference type="ARBA" id="ARBA00004604"/>
    </source>
</evidence>